<evidence type="ECO:0000256" key="9">
    <source>
        <dbReference type="ARBA" id="ARBA00023136"/>
    </source>
</evidence>
<dbReference type="GO" id="GO:0005739">
    <property type="term" value="C:mitochondrion"/>
    <property type="evidence" value="ECO:0007669"/>
    <property type="project" value="UniProtKB-SubCell"/>
</dbReference>
<organism evidence="13 14">
    <name type="scientific">Podospora australis</name>
    <dbReference type="NCBI Taxonomy" id="1536484"/>
    <lineage>
        <taxon>Eukaryota</taxon>
        <taxon>Fungi</taxon>
        <taxon>Dikarya</taxon>
        <taxon>Ascomycota</taxon>
        <taxon>Pezizomycotina</taxon>
        <taxon>Sordariomycetes</taxon>
        <taxon>Sordariomycetidae</taxon>
        <taxon>Sordariales</taxon>
        <taxon>Podosporaceae</taxon>
        <taxon>Podospora</taxon>
    </lineage>
</organism>
<reference evidence="13" key="1">
    <citation type="journal article" date="2023" name="Mol. Phylogenet. Evol.">
        <title>Genome-scale phylogeny and comparative genomics of the fungal order Sordariales.</title>
        <authorList>
            <person name="Hensen N."/>
            <person name="Bonometti L."/>
            <person name="Westerberg I."/>
            <person name="Brannstrom I.O."/>
            <person name="Guillou S."/>
            <person name="Cros-Aarteil S."/>
            <person name="Calhoun S."/>
            <person name="Haridas S."/>
            <person name="Kuo A."/>
            <person name="Mondo S."/>
            <person name="Pangilinan J."/>
            <person name="Riley R."/>
            <person name="LaButti K."/>
            <person name="Andreopoulos B."/>
            <person name="Lipzen A."/>
            <person name="Chen C."/>
            <person name="Yan M."/>
            <person name="Daum C."/>
            <person name="Ng V."/>
            <person name="Clum A."/>
            <person name="Steindorff A."/>
            <person name="Ohm R.A."/>
            <person name="Martin F."/>
            <person name="Silar P."/>
            <person name="Natvig D.O."/>
            <person name="Lalanne C."/>
            <person name="Gautier V."/>
            <person name="Ament-Velasquez S.L."/>
            <person name="Kruys A."/>
            <person name="Hutchinson M.I."/>
            <person name="Powell A.J."/>
            <person name="Barry K."/>
            <person name="Miller A.N."/>
            <person name="Grigoriev I.V."/>
            <person name="Debuchy R."/>
            <person name="Gladieux P."/>
            <person name="Hiltunen Thoren M."/>
            <person name="Johannesson H."/>
        </authorList>
    </citation>
    <scope>NUCLEOTIDE SEQUENCE</scope>
    <source>
        <strain evidence="13">PSN309</strain>
    </source>
</reference>
<dbReference type="InterPro" id="IPR007751">
    <property type="entry name" value="DUF676_lipase-like"/>
</dbReference>
<feature type="compositionally biased region" description="Basic and acidic residues" evidence="10">
    <location>
        <begin position="983"/>
        <end position="993"/>
    </location>
</feature>
<feature type="compositionally biased region" description="Basic residues" evidence="10">
    <location>
        <begin position="471"/>
        <end position="487"/>
    </location>
</feature>
<protein>
    <recommendedName>
        <fullName evidence="12">DUF676 domain-containing protein</fullName>
    </recommendedName>
</protein>
<feature type="compositionally biased region" description="Basic and acidic residues" evidence="10">
    <location>
        <begin position="12"/>
        <end position="37"/>
    </location>
</feature>
<evidence type="ECO:0000256" key="6">
    <source>
        <dbReference type="ARBA" id="ARBA00022824"/>
    </source>
</evidence>
<dbReference type="PANTHER" id="PTHR48182:SF2">
    <property type="entry name" value="PROTEIN SERAC1"/>
    <property type="match status" value="1"/>
</dbReference>
<proteinExistence type="inferred from homology"/>
<feature type="transmembrane region" description="Helical" evidence="11">
    <location>
        <begin position="1104"/>
        <end position="1126"/>
    </location>
</feature>
<feature type="compositionally biased region" description="Acidic residues" evidence="10">
    <location>
        <begin position="954"/>
        <end position="971"/>
    </location>
</feature>
<comment type="subcellular location">
    <subcellularLocation>
        <location evidence="3">Endoplasmic reticulum</location>
    </subcellularLocation>
    <subcellularLocation>
        <location evidence="1">Membrane</location>
        <topology evidence="1">Multi-pass membrane protein</topology>
    </subcellularLocation>
    <subcellularLocation>
        <location evidence="2">Mitochondrion</location>
    </subcellularLocation>
</comment>
<dbReference type="GO" id="GO:0016020">
    <property type="term" value="C:membrane"/>
    <property type="evidence" value="ECO:0007669"/>
    <property type="project" value="UniProtKB-SubCell"/>
</dbReference>
<feature type="compositionally biased region" description="Polar residues" evidence="10">
    <location>
        <begin position="1"/>
        <end position="10"/>
    </location>
</feature>
<reference evidence="13" key="2">
    <citation type="submission" date="2023-05" db="EMBL/GenBank/DDBJ databases">
        <authorList>
            <consortium name="Lawrence Berkeley National Laboratory"/>
            <person name="Steindorff A."/>
            <person name="Hensen N."/>
            <person name="Bonometti L."/>
            <person name="Westerberg I."/>
            <person name="Brannstrom I.O."/>
            <person name="Guillou S."/>
            <person name="Cros-Aarteil S."/>
            <person name="Calhoun S."/>
            <person name="Haridas S."/>
            <person name="Kuo A."/>
            <person name="Mondo S."/>
            <person name="Pangilinan J."/>
            <person name="Riley R."/>
            <person name="Labutti K."/>
            <person name="Andreopoulos B."/>
            <person name="Lipzen A."/>
            <person name="Chen C."/>
            <person name="Yanf M."/>
            <person name="Daum C."/>
            <person name="Ng V."/>
            <person name="Clum A."/>
            <person name="Ohm R."/>
            <person name="Martin F."/>
            <person name="Silar P."/>
            <person name="Natvig D."/>
            <person name="Lalanne C."/>
            <person name="Gautier V."/>
            <person name="Ament-Velasquez S.L."/>
            <person name="Kruys A."/>
            <person name="Hutchinson M.I."/>
            <person name="Powell A.J."/>
            <person name="Barry K."/>
            <person name="Miller A.N."/>
            <person name="Grigoriev I.V."/>
            <person name="Debuchy R."/>
            <person name="Gladieux P."/>
            <person name="Thoren M.H."/>
            <person name="Johannesson H."/>
        </authorList>
    </citation>
    <scope>NUCLEOTIDE SEQUENCE</scope>
    <source>
        <strain evidence="13">PSN309</strain>
    </source>
</reference>
<dbReference type="EMBL" id="MU864363">
    <property type="protein sequence ID" value="KAK4190766.1"/>
    <property type="molecule type" value="Genomic_DNA"/>
</dbReference>
<feature type="region of interest" description="Disordered" evidence="10">
    <location>
        <begin position="1201"/>
        <end position="1224"/>
    </location>
</feature>
<keyword evidence="9 11" id="KW-0472">Membrane</keyword>
<dbReference type="InterPro" id="IPR029058">
    <property type="entry name" value="AB_hydrolase_fold"/>
</dbReference>
<dbReference type="InterPro" id="IPR002523">
    <property type="entry name" value="MgTranspt_CorA/ZnTranspt_ZntB"/>
</dbReference>
<dbReference type="GO" id="GO:0046873">
    <property type="term" value="F:metal ion transmembrane transporter activity"/>
    <property type="evidence" value="ECO:0007669"/>
    <property type="project" value="InterPro"/>
</dbReference>
<evidence type="ECO:0000256" key="2">
    <source>
        <dbReference type="ARBA" id="ARBA00004173"/>
    </source>
</evidence>
<accession>A0AAN6WZC4</accession>
<evidence type="ECO:0000256" key="7">
    <source>
        <dbReference type="ARBA" id="ARBA00022989"/>
    </source>
</evidence>
<dbReference type="GO" id="GO:0005783">
    <property type="term" value="C:endoplasmic reticulum"/>
    <property type="evidence" value="ECO:0007669"/>
    <property type="project" value="UniProtKB-SubCell"/>
</dbReference>
<dbReference type="Gene3D" id="3.40.50.1820">
    <property type="entry name" value="alpha/beta hydrolase"/>
    <property type="match status" value="1"/>
</dbReference>
<evidence type="ECO:0000259" key="12">
    <source>
        <dbReference type="Pfam" id="PF05057"/>
    </source>
</evidence>
<keyword evidence="7 11" id="KW-1133">Transmembrane helix</keyword>
<dbReference type="InterPro" id="IPR045863">
    <property type="entry name" value="CorA_TM1_TM2"/>
</dbReference>
<feature type="region of interest" description="Disordered" evidence="10">
    <location>
        <begin position="530"/>
        <end position="552"/>
    </location>
</feature>
<evidence type="ECO:0000256" key="11">
    <source>
        <dbReference type="SAM" id="Phobius"/>
    </source>
</evidence>
<comment type="similarity">
    <text evidence="4">Belongs to the putative lipase ROG1 family.</text>
</comment>
<evidence type="ECO:0000256" key="3">
    <source>
        <dbReference type="ARBA" id="ARBA00004240"/>
    </source>
</evidence>
<dbReference type="SUPFAM" id="SSF144083">
    <property type="entry name" value="Magnesium transport protein CorA, transmembrane region"/>
    <property type="match status" value="1"/>
</dbReference>
<evidence type="ECO:0000256" key="8">
    <source>
        <dbReference type="ARBA" id="ARBA00023128"/>
    </source>
</evidence>
<feature type="compositionally biased region" description="Low complexity" evidence="10">
    <location>
        <begin position="144"/>
        <end position="157"/>
    </location>
</feature>
<keyword evidence="6" id="KW-0256">Endoplasmic reticulum</keyword>
<feature type="compositionally biased region" description="Polar residues" evidence="10">
    <location>
        <begin position="788"/>
        <end position="803"/>
    </location>
</feature>
<dbReference type="SUPFAM" id="SSF53474">
    <property type="entry name" value="alpha/beta-Hydrolases"/>
    <property type="match status" value="1"/>
</dbReference>
<evidence type="ECO:0000256" key="10">
    <source>
        <dbReference type="SAM" id="MobiDB-lite"/>
    </source>
</evidence>
<keyword evidence="8" id="KW-0496">Mitochondrion</keyword>
<keyword evidence="5 11" id="KW-0812">Transmembrane</keyword>
<dbReference type="PANTHER" id="PTHR48182">
    <property type="entry name" value="PROTEIN SERAC1"/>
    <property type="match status" value="1"/>
</dbReference>
<comment type="caution">
    <text evidence="13">The sequence shown here is derived from an EMBL/GenBank/DDBJ whole genome shotgun (WGS) entry which is preliminary data.</text>
</comment>
<evidence type="ECO:0000256" key="1">
    <source>
        <dbReference type="ARBA" id="ARBA00004141"/>
    </source>
</evidence>
<dbReference type="AlphaFoldDB" id="A0AAN6WZC4"/>
<dbReference type="Pfam" id="PF05057">
    <property type="entry name" value="DUF676"/>
    <property type="match status" value="1"/>
</dbReference>
<dbReference type="Gene3D" id="1.20.58.340">
    <property type="entry name" value="Magnesium transport protein CorA, transmembrane region"/>
    <property type="match status" value="1"/>
</dbReference>
<feature type="region of interest" description="Disordered" evidence="10">
    <location>
        <begin position="464"/>
        <end position="514"/>
    </location>
</feature>
<evidence type="ECO:0000256" key="4">
    <source>
        <dbReference type="ARBA" id="ARBA00007920"/>
    </source>
</evidence>
<evidence type="ECO:0000313" key="14">
    <source>
        <dbReference type="Proteomes" id="UP001302126"/>
    </source>
</evidence>
<feature type="compositionally biased region" description="Low complexity" evidence="10">
    <location>
        <begin position="813"/>
        <end position="826"/>
    </location>
</feature>
<feature type="domain" description="DUF676" evidence="12">
    <location>
        <begin position="195"/>
        <end position="264"/>
    </location>
</feature>
<feature type="compositionally biased region" description="Basic residues" evidence="10">
    <location>
        <begin position="1201"/>
        <end position="1215"/>
    </location>
</feature>
<dbReference type="InterPro" id="IPR052374">
    <property type="entry name" value="SERAC1"/>
</dbReference>
<feature type="region of interest" description="Disordered" evidence="10">
    <location>
        <begin position="951"/>
        <end position="993"/>
    </location>
</feature>
<evidence type="ECO:0000256" key="5">
    <source>
        <dbReference type="ARBA" id="ARBA00022692"/>
    </source>
</evidence>
<dbReference type="Proteomes" id="UP001302126">
    <property type="component" value="Unassembled WGS sequence"/>
</dbReference>
<sequence>MEGDNHSGQATHKAEIDTTESEKQTLETQQEKQKQQQEGEAIFVTSPRIQFKESLPSRSSHENDRGRQRSINKRRGTSTSPPPAELGPGFAEESGDVGGHGYDETEVDIIAVPCPGADPVQTWIYDHDSSSDSNYPVEVGSHLSRNSTQTSRSHSSSIRRASPWVTLKLRERASIARVFLYRHRTLHEGMTLKSLSNDLLEQVQKIRNGASRPLFFIAHSIGGLVVKSALVRACQKTKYQNIMDDCHGVTFFGTPHRGSSYMSMPTLKNSIQDLLQLEAPLPRSLTDEILVNNSTLKELHEQFVDIASELRLWSFYETRECLLSGSGAGLTDEVQFTAPLVSVKSALLDLWQEDIFGVESDHSHLAAFGPDNEGILASYLGDLAGAIIKAAQLSQDHEHYPLYLKTHVQVEVIGFYEDPDAWISAARQYVAQNSDADVETGSVIRLYATRYPFKDFLKKGPEKCLSERLHDRSKKPRKNRSPHHNPRPPKETGDDASSIGSFQRGHTAGTGPEIIVTSGMERPSLAFLRPPVHTAPDLRPPSPESNASVSTTMSDPVFLRGRDFAGDGPLTVDMLQKQQAEIMLKEHELTATAGFSRPNPSLRKFTWIHLPFNNPVWVKEIFNTLTRTQGHDFSRLFDYDNWTSKHIQNRHSETQPAYLKPHCKYLTNTSITSPRPTPLFGPGPASLTNSPNCLYVYLPYLHFDTYHSMIKRRKIIKERRERGRAKPVPKNIADEESLELRVIWEYIGFDPPLNCRRTLDQFGHHSLRDTNSRDDDQMLYKLTKKDPLSTTKPGNNNNVNSTAKVPAGSSLYSNKGSGASDSDSANGETDAEPDAELKDGYVLMVDQLWLWSIDMTTLTTFFPRRHSTPTEGTLFHQADLRNSVYNELNGDLTGRTENALDLAALIVWHAVIVFLDRSSHPDLEIFRLFDEAIGMLAERMTLNMKQFRLLSPDSDSEENNSSETDWSDYEGESPASIKKRHRRELERSERENRENTSALLELRDLEDELTTLQKLFDNQESTIRQMRDYYLTFFRDITRNGQEYLDEALEYLDDFKQQTTEMLKRVDTTRNDYEKMLEMVQRQAQVDEVRWSRLQAELASSQNLSVMIFTTFTVIFLPLTFFTGLFGMNTIEWQEPNVPSLKTIGWISLPASATLIILSLVAAFSWRVQRSFKATYKGIKSTWKFAKGIYAERWEPVSRKEKKRRRRLERKRKHQESKSGSSSWRNEKTYDFWAMVKKQQRNMRYQIPDTNRKL</sequence>
<keyword evidence="14" id="KW-1185">Reference proteome</keyword>
<name>A0AAN6WZC4_9PEZI</name>
<dbReference type="Pfam" id="PF01544">
    <property type="entry name" value="CorA"/>
    <property type="match status" value="1"/>
</dbReference>
<feature type="region of interest" description="Disordered" evidence="10">
    <location>
        <begin position="134"/>
        <end position="157"/>
    </location>
</feature>
<feature type="transmembrane region" description="Helical" evidence="11">
    <location>
        <begin position="1146"/>
        <end position="1166"/>
    </location>
</feature>
<feature type="region of interest" description="Disordered" evidence="10">
    <location>
        <begin position="1"/>
        <end position="102"/>
    </location>
</feature>
<evidence type="ECO:0000313" key="13">
    <source>
        <dbReference type="EMBL" id="KAK4190766.1"/>
    </source>
</evidence>
<gene>
    <name evidence="13" type="ORF">QBC35DRAFT_488885</name>
</gene>
<feature type="region of interest" description="Disordered" evidence="10">
    <location>
        <begin position="783"/>
        <end position="833"/>
    </location>
</feature>